<evidence type="ECO:0000313" key="2">
    <source>
        <dbReference type="Proteomes" id="UP000814033"/>
    </source>
</evidence>
<evidence type="ECO:0000313" key="1">
    <source>
        <dbReference type="EMBL" id="KAI0051506.1"/>
    </source>
</evidence>
<reference evidence="1" key="1">
    <citation type="submission" date="2021-02" db="EMBL/GenBank/DDBJ databases">
        <authorList>
            <consortium name="DOE Joint Genome Institute"/>
            <person name="Ahrendt S."/>
            <person name="Looney B.P."/>
            <person name="Miyauchi S."/>
            <person name="Morin E."/>
            <person name="Drula E."/>
            <person name="Courty P.E."/>
            <person name="Chicoki N."/>
            <person name="Fauchery L."/>
            <person name="Kohler A."/>
            <person name="Kuo A."/>
            <person name="Labutti K."/>
            <person name="Pangilinan J."/>
            <person name="Lipzen A."/>
            <person name="Riley R."/>
            <person name="Andreopoulos W."/>
            <person name="He G."/>
            <person name="Johnson J."/>
            <person name="Barry K.W."/>
            <person name="Grigoriev I.V."/>
            <person name="Nagy L."/>
            <person name="Hibbett D."/>
            <person name="Henrissat B."/>
            <person name="Matheny P.B."/>
            <person name="Labbe J."/>
            <person name="Martin F."/>
        </authorList>
    </citation>
    <scope>NUCLEOTIDE SEQUENCE</scope>
    <source>
        <strain evidence="1">FP105234-sp</strain>
    </source>
</reference>
<keyword evidence="2" id="KW-1185">Reference proteome</keyword>
<organism evidence="1 2">
    <name type="scientific">Auriscalpium vulgare</name>
    <dbReference type="NCBI Taxonomy" id="40419"/>
    <lineage>
        <taxon>Eukaryota</taxon>
        <taxon>Fungi</taxon>
        <taxon>Dikarya</taxon>
        <taxon>Basidiomycota</taxon>
        <taxon>Agaricomycotina</taxon>
        <taxon>Agaricomycetes</taxon>
        <taxon>Russulales</taxon>
        <taxon>Auriscalpiaceae</taxon>
        <taxon>Auriscalpium</taxon>
    </lineage>
</organism>
<accession>A0ACB8S5Q4</accession>
<name>A0ACB8S5Q4_9AGAM</name>
<protein>
    <submittedName>
        <fullName evidence="1">Uncharacterized protein</fullName>
    </submittedName>
</protein>
<dbReference type="EMBL" id="MU275852">
    <property type="protein sequence ID" value="KAI0051506.1"/>
    <property type="molecule type" value="Genomic_DNA"/>
</dbReference>
<comment type="caution">
    <text evidence="1">The sequence shown here is derived from an EMBL/GenBank/DDBJ whole genome shotgun (WGS) entry which is preliminary data.</text>
</comment>
<gene>
    <name evidence="1" type="ORF">FA95DRAFT_284035</name>
</gene>
<dbReference type="Proteomes" id="UP000814033">
    <property type="component" value="Unassembled WGS sequence"/>
</dbReference>
<reference evidence="1" key="2">
    <citation type="journal article" date="2022" name="New Phytol.">
        <title>Evolutionary transition to the ectomycorrhizal habit in the genomes of a hyperdiverse lineage of mushroom-forming fungi.</title>
        <authorList>
            <person name="Looney B."/>
            <person name="Miyauchi S."/>
            <person name="Morin E."/>
            <person name="Drula E."/>
            <person name="Courty P.E."/>
            <person name="Kohler A."/>
            <person name="Kuo A."/>
            <person name="LaButti K."/>
            <person name="Pangilinan J."/>
            <person name="Lipzen A."/>
            <person name="Riley R."/>
            <person name="Andreopoulos W."/>
            <person name="He G."/>
            <person name="Johnson J."/>
            <person name="Nolan M."/>
            <person name="Tritt A."/>
            <person name="Barry K.W."/>
            <person name="Grigoriev I.V."/>
            <person name="Nagy L.G."/>
            <person name="Hibbett D."/>
            <person name="Henrissat B."/>
            <person name="Matheny P.B."/>
            <person name="Labbe J."/>
            <person name="Martin F.M."/>
        </authorList>
    </citation>
    <scope>NUCLEOTIDE SEQUENCE</scope>
    <source>
        <strain evidence="1">FP105234-sp</strain>
    </source>
</reference>
<sequence>MARETPASLPDEEDFFYNATAMALLSARPMQSSPSVAIEKGAYRLHGRTLRRTRLQEVSPLRMGSTGSTVSETSRASIRHERHVTLLLVVLAVAAITSFGLAWILSVKGKRVTKADQRCTKPRLFPRFLREAMSAGPRPSFASTFSTMKTR</sequence>
<proteinExistence type="predicted"/>